<proteinExistence type="predicted"/>
<dbReference type="RefSeq" id="WP_158103931.1">
    <property type="nucleotide sequence ID" value="NZ_MUBM01000242.1"/>
</dbReference>
<comment type="caution">
    <text evidence="1">The sequence shown here is derived from an EMBL/GenBank/DDBJ whole genome shotgun (WGS) entry which is preliminary data.</text>
</comment>
<evidence type="ECO:0000313" key="1">
    <source>
        <dbReference type="EMBL" id="MER6976404.1"/>
    </source>
</evidence>
<name>A0ABV1VWV3_9ACTN</name>
<protein>
    <recommendedName>
        <fullName evidence="3">Amidohydrolase-related domain-containing protein</fullName>
    </recommendedName>
</protein>
<evidence type="ECO:0008006" key="3">
    <source>
        <dbReference type="Google" id="ProtNLM"/>
    </source>
</evidence>
<gene>
    <name evidence="1" type="ORF">ABT317_04965</name>
</gene>
<dbReference type="EMBL" id="JBEPCU010000040">
    <property type="protein sequence ID" value="MER6976404.1"/>
    <property type="molecule type" value="Genomic_DNA"/>
</dbReference>
<organism evidence="1 2">
    <name type="scientific">Streptomyces carpinensis</name>
    <dbReference type="NCBI Taxonomy" id="66369"/>
    <lineage>
        <taxon>Bacteria</taxon>
        <taxon>Bacillati</taxon>
        <taxon>Actinomycetota</taxon>
        <taxon>Actinomycetes</taxon>
        <taxon>Kitasatosporales</taxon>
        <taxon>Streptomycetaceae</taxon>
        <taxon>Streptomyces</taxon>
    </lineage>
</organism>
<dbReference type="Proteomes" id="UP001458415">
    <property type="component" value="Unassembled WGS sequence"/>
</dbReference>
<keyword evidence="2" id="KW-1185">Reference proteome</keyword>
<dbReference type="SUPFAM" id="SSF51338">
    <property type="entry name" value="Composite domain of metallo-dependent hydrolases"/>
    <property type="match status" value="1"/>
</dbReference>
<dbReference type="Gene3D" id="2.30.40.10">
    <property type="entry name" value="Urease, subunit C, domain 1"/>
    <property type="match status" value="1"/>
</dbReference>
<dbReference type="InterPro" id="IPR011059">
    <property type="entry name" value="Metal-dep_hydrolase_composite"/>
</dbReference>
<reference evidence="1 2" key="1">
    <citation type="submission" date="2024-06" db="EMBL/GenBank/DDBJ databases">
        <title>The Natural Products Discovery Center: Release of the First 8490 Sequenced Strains for Exploring Actinobacteria Biosynthetic Diversity.</title>
        <authorList>
            <person name="Kalkreuter E."/>
            <person name="Kautsar S.A."/>
            <person name="Yang D."/>
            <person name="Bader C.D."/>
            <person name="Teijaro C.N."/>
            <person name="Fluegel L."/>
            <person name="Davis C.M."/>
            <person name="Simpson J.R."/>
            <person name="Lauterbach L."/>
            <person name="Steele A.D."/>
            <person name="Gui C."/>
            <person name="Meng S."/>
            <person name="Li G."/>
            <person name="Viehrig K."/>
            <person name="Ye F."/>
            <person name="Su P."/>
            <person name="Kiefer A.F."/>
            <person name="Nichols A."/>
            <person name="Cepeda A.J."/>
            <person name="Yan W."/>
            <person name="Fan B."/>
            <person name="Jiang Y."/>
            <person name="Adhikari A."/>
            <person name="Zheng C.-J."/>
            <person name="Schuster L."/>
            <person name="Cowan T.M."/>
            <person name="Smanski M.J."/>
            <person name="Chevrette M.G."/>
            <person name="De Carvalho L.P.S."/>
            <person name="Shen B."/>
        </authorList>
    </citation>
    <scope>NUCLEOTIDE SEQUENCE [LARGE SCALE GENOMIC DNA]</scope>
    <source>
        <strain evidence="1 2">NPDC000634</strain>
    </source>
</reference>
<sequence length="56" mass="5812">MCTFIRTGAPGDEIGSLAVGACADLLVVDGNPLDDIRVLTHPEKNLRHAIKAGAVV</sequence>
<evidence type="ECO:0000313" key="2">
    <source>
        <dbReference type="Proteomes" id="UP001458415"/>
    </source>
</evidence>
<accession>A0ABV1VWV3</accession>